<evidence type="ECO:0000256" key="3">
    <source>
        <dbReference type="ARBA" id="ARBA00022787"/>
    </source>
</evidence>
<dbReference type="GO" id="GO:0032865">
    <property type="term" value="C:ERMES complex"/>
    <property type="evidence" value="ECO:0007669"/>
    <property type="project" value="UniProtKB-UniRule"/>
</dbReference>
<accession>W6MNG6</accession>
<dbReference type="Pfam" id="PF26544">
    <property type="entry name" value="Mdm12"/>
    <property type="match status" value="2"/>
</dbReference>
<keyword evidence="5" id="KW-0445">Lipid transport</keyword>
<evidence type="ECO:0000256" key="2">
    <source>
        <dbReference type="ARBA" id="ARBA00022448"/>
    </source>
</evidence>
<evidence type="ECO:0000313" key="12">
    <source>
        <dbReference type="EMBL" id="CDK26577.1"/>
    </source>
</evidence>
<feature type="compositionally biased region" description="Basic and acidic residues" evidence="10">
    <location>
        <begin position="214"/>
        <end position="226"/>
    </location>
</feature>
<dbReference type="PROSITE" id="PS51847">
    <property type="entry name" value="SMP"/>
    <property type="match status" value="1"/>
</dbReference>
<comment type="subcellular location">
    <subcellularLocation>
        <location evidence="1">Membrane</location>
    </subcellularLocation>
    <subcellularLocation>
        <location evidence="9">Mitochondrion outer membrane</location>
        <topology evidence="9">Peripheral membrane protein</topology>
        <orientation evidence="9">Cytoplasmic side</orientation>
    </subcellularLocation>
    <subcellularLocation>
        <location evidence="9">Endoplasmic reticulum membrane</location>
        <topology evidence="9">Peripheral membrane protein</topology>
        <orientation evidence="9">Cytoplasmic side</orientation>
    </subcellularLocation>
    <text evidence="9">The ERMES/MDM complex localizes to a few discrete foci (around 10 per single cell), that represent mitochondria-endoplasmic reticulum junctions. These foci are often found next to mtDNA nucleoids.</text>
</comment>
<dbReference type="PANTHER" id="PTHR28204">
    <property type="entry name" value="MITOCHONDRIAL DISTRIBUTION AND MORPHOLOGY PROTEIN 12"/>
    <property type="match status" value="1"/>
</dbReference>
<protein>
    <recommendedName>
        <fullName evidence="9">Mitochondrial distribution and morphology protein 12</fullName>
    </recommendedName>
    <alternativeName>
        <fullName evidence="9">Mitochondrial inheritance component MDM12</fullName>
    </alternativeName>
</protein>
<dbReference type="OrthoDB" id="3356905at2759"/>
<evidence type="ECO:0000256" key="5">
    <source>
        <dbReference type="ARBA" id="ARBA00023055"/>
    </source>
</evidence>
<sequence length="452" mass="49782">MSFDINWESLVSDAAVNEKLATFLNDQLSSITLPEYLSGLKVIKCELGDRAPEITVRNIDVPFPEFYKDVRQSKEESGDEYAESDTVVRHGTVSPCGQTPSDMVTGLGVTMESSISSLGGLHDTSSMSTTPLQSPSHLTPSVLPGFMNRGLLVSTPLSHPASGSFNYLSHHGHGVGISGSYFPSFASRSNSQFSSRQASPPPLPQHSEMSFDSPKSDPNSRSRTPEFNESFTNAETNEGVETKNQDVKDRDLQVIAEIKFDGDIYIEVTANLLVNFPAPNFISLPVRLKITDLQIHSIAVLAYLESRLYVSFLCDVEDNENEETGTGLNDAGSQTSTRHSSLAHMEPTPTVLTENATNRERIDIIKQLRIEGELGSYAEGQDPANAELALQNSHKEGSILRNIGKIEKFLVASIREILIRELAWPSWIMFDYNDDDDDDDEEESDEGEEIKG</sequence>
<evidence type="ECO:0000256" key="7">
    <source>
        <dbReference type="ARBA" id="ARBA00023128"/>
    </source>
</evidence>
<dbReference type="GO" id="GO:0015914">
    <property type="term" value="P:phospholipid transport"/>
    <property type="evidence" value="ECO:0007669"/>
    <property type="project" value="TreeGrafter"/>
</dbReference>
<dbReference type="AlphaFoldDB" id="W6MNG6"/>
<evidence type="ECO:0000256" key="1">
    <source>
        <dbReference type="ARBA" id="ARBA00004370"/>
    </source>
</evidence>
<name>W6MNG6_9ASCO</name>
<dbReference type="InterPro" id="IPR031468">
    <property type="entry name" value="SMP_LBD"/>
</dbReference>
<evidence type="ECO:0000313" key="13">
    <source>
        <dbReference type="Proteomes" id="UP000019384"/>
    </source>
</evidence>
<keyword evidence="7 9" id="KW-0496">Mitochondrion</keyword>
<comment type="similarity">
    <text evidence="9">Belongs to the MDM12 family.</text>
</comment>
<keyword evidence="6" id="KW-0446">Lipid-binding</keyword>
<reference evidence="12" key="2">
    <citation type="submission" date="2014-02" db="EMBL/GenBank/DDBJ databases">
        <title>Complete DNA sequence of /Kuraishia capsulata/ illustrates novel genomic features among budding yeasts (/Saccharomycotina/).</title>
        <authorList>
            <person name="Morales L."/>
            <person name="Noel B."/>
            <person name="Porcel B."/>
            <person name="Marcet-Houben M."/>
            <person name="Hullo M-F."/>
            <person name="Sacerdot C."/>
            <person name="Tekaia F."/>
            <person name="Leh-Louis V."/>
            <person name="Despons L."/>
            <person name="Khanna V."/>
            <person name="Aury J-M."/>
            <person name="Barbe V."/>
            <person name="Couloux A."/>
            <person name="Labadie K."/>
            <person name="Pelletier E."/>
            <person name="Souciet J-L."/>
            <person name="Boekhout T."/>
            <person name="Gabaldon T."/>
            <person name="Wincker P."/>
            <person name="Dujon B."/>
        </authorList>
    </citation>
    <scope>NUCLEOTIDE SEQUENCE</scope>
    <source>
        <strain evidence="12">CBS 1993</strain>
    </source>
</reference>
<dbReference type="Proteomes" id="UP000019384">
    <property type="component" value="Unassembled WGS sequence"/>
</dbReference>
<evidence type="ECO:0000256" key="10">
    <source>
        <dbReference type="SAM" id="MobiDB-lite"/>
    </source>
</evidence>
<dbReference type="GO" id="GO:0045040">
    <property type="term" value="P:protein insertion into mitochondrial outer membrane"/>
    <property type="evidence" value="ECO:0007669"/>
    <property type="project" value="UniProtKB-UniRule"/>
</dbReference>
<feature type="compositionally biased region" description="Polar residues" evidence="10">
    <location>
        <begin position="227"/>
        <end position="236"/>
    </location>
</feature>
<keyword evidence="3 9" id="KW-1000">Mitochondrion outer membrane</keyword>
<keyword evidence="4 9" id="KW-0256">Endoplasmic reticulum</keyword>
<dbReference type="GO" id="GO:0005789">
    <property type="term" value="C:endoplasmic reticulum membrane"/>
    <property type="evidence" value="ECO:0007669"/>
    <property type="project" value="UniProtKB-SubCell"/>
</dbReference>
<keyword evidence="2" id="KW-0813">Transport</keyword>
<evidence type="ECO:0000256" key="4">
    <source>
        <dbReference type="ARBA" id="ARBA00022824"/>
    </source>
</evidence>
<feature type="region of interest" description="Disordered" evidence="10">
    <location>
        <begin position="321"/>
        <end position="345"/>
    </location>
</feature>
<evidence type="ECO:0000256" key="9">
    <source>
        <dbReference type="HAMAP-Rule" id="MF_03104"/>
    </source>
</evidence>
<feature type="domain" description="SMP-LTD" evidence="11">
    <location>
        <begin position="1"/>
        <end position="433"/>
    </location>
</feature>
<dbReference type="PANTHER" id="PTHR28204:SF1">
    <property type="entry name" value="MITOCHONDRIAL DISTRIBUTION AND MORPHOLOGY PROTEIN 12"/>
    <property type="match status" value="1"/>
</dbReference>
<dbReference type="GO" id="GO:0008289">
    <property type="term" value="F:lipid binding"/>
    <property type="evidence" value="ECO:0007669"/>
    <property type="project" value="UniProtKB-KW"/>
</dbReference>
<keyword evidence="8 9" id="KW-0472">Membrane</keyword>
<dbReference type="GO" id="GO:1990456">
    <property type="term" value="P:mitochondrion-endoplasmic reticulum membrane tethering"/>
    <property type="evidence" value="ECO:0007669"/>
    <property type="project" value="TreeGrafter"/>
</dbReference>
<comment type="function">
    <text evidence="9">Component of the ERMES/MDM complex, which serves as a molecular tether to connect the endoplasmic reticulum (ER) and mitochondria. Components of this complex are involved in the control of mitochondrial shape and protein biogenesis, and function in nonvesicular lipid trafficking between the ER and mitochondria. MDM12 is required for the interaction of the ER-resident membrane protein MMM1 and the outer mitochondrial membrane-resident beta-barrel protein MDM10. The MDM12-MMM1 subcomplex functions in the major beta-barrel assembly pathway that is responsible for biogenesis of all mitochondrial outer membrane beta-barrel proteins, and acts in a late step after the SAM complex. The MDM10-MDM12-MMM1 subcomplex further acts in the TOM40-specific pathway after the action of the MDM12-MMM1 complex. Essential for establishing and maintaining the structure of mitochondria and maintenance of mtDNA nucleoids.</text>
</comment>
<organism evidence="12 13">
    <name type="scientific">Kuraishia capsulata CBS 1993</name>
    <dbReference type="NCBI Taxonomy" id="1382522"/>
    <lineage>
        <taxon>Eukaryota</taxon>
        <taxon>Fungi</taxon>
        <taxon>Dikarya</taxon>
        <taxon>Ascomycota</taxon>
        <taxon>Saccharomycotina</taxon>
        <taxon>Pichiomycetes</taxon>
        <taxon>Pichiales</taxon>
        <taxon>Pichiaceae</taxon>
        <taxon>Kuraishia</taxon>
    </lineage>
</organism>
<evidence type="ECO:0000256" key="6">
    <source>
        <dbReference type="ARBA" id="ARBA00023121"/>
    </source>
</evidence>
<dbReference type="EMBL" id="HG793127">
    <property type="protein sequence ID" value="CDK26577.1"/>
    <property type="molecule type" value="Genomic_DNA"/>
</dbReference>
<dbReference type="STRING" id="1382522.W6MNG6"/>
<dbReference type="CDD" id="cd21672">
    <property type="entry name" value="SMP_Mdm12"/>
    <property type="match status" value="1"/>
</dbReference>
<dbReference type="HAMAP" id="MF_03104">
    <property type="entry name" value="Mdm12"/>
    <property type="match status" value="1"/>
</dbReference>
<feature type="region of interest" description="Disordered" evidence="10">
    <location>
        <begin position="191"/>
        <end position="245"/>
    </location>
</feature>
<evidence type="ECO:0000259" key="11">
    <source>
        <dbReference type="PROSITE" id="PS51847"/>
    </source>
</evidence>
<keyword evidence="13" id="KW-1185">Reference proteome</keyword>
<dbReference type="HOGENOM" id="CLU_026794_2_0_1"/>
<comment type="subunit">
    <text evidence="9">Component of the ER-mitochondria encounter structure (ERMES) or MDM complex, composed of MMM1, MDM10, MDM12 and MDM34. A MMM1 homodimer associates with one molecule of MDM12 on each side in a pairwise head-to-tail manner, and the SMP-LTD domains of MMM1 and MDM12 generate a continuous hydrophobic tunnel for phospholipid trafficking.</text>
</comment>
<reference evidence="12" key="1">
    <citation type="submission" date="2013-12" db="EMBL/GenBank/DDBJ databases">
        <authorList>
            <person name="Genoscope - CEA"/>
        </authorList>
    </citation>
    <scope>NUCLEOTIDE SEQUENCE</scope>
    <source>
        <strain evidence="12">CBS 1993</strain>
    </source>
</reference>
<evidence type="ECO:0000256" key="8">
    <source>
        <dbReference type="ARBA" id="ARBA00023136"/>
    </source>
</evidence>
<proteinExistence type="inferred from homology"/>
<dbReference type="InterPro" id="IPR027532">
    <property type="entry name" value="Mdm12"/>
</dbReference>
<gene>
    <name evidence="9" type="primary">MDM12</name>
    <name evidence="12" type="ORF">KUCA_T00002549001</name>
</gene>
<feature type="compositionally biased region" description="Polar residues" evidence="10">
    <location>
        <begin position="324"/>
        <end position="340"/>
    </location>
</feature>